<reference evidence="3 4" key="1">
    <citation type="submission" date="2024-05" db="EMBL/GenBank/DDBJ databases">
        <title>Roseateles sp. 2.12 16S ribosomal RNA gene Genome sequencing and assembly.</title>
        <authorList>
            <person name="Woo H."/>
        </authorList>
    </citation>
    <scope>NUCLEOTIDE SEQUENCE [LARGE SCALE GENOMIC DNA]</scope>
    <source>
        <strain evidence="3 4">2.12</strain>
    </source>
</reference>
<protein>
    <recommendedName>
        <fullName evidence="5">Integrase</fullName>
    </recommendedName>
</protein>
<name>A0ABV0G8X5_9BURK</name>
<comment type="caution">
    <text evidence="3">The sequence shown here is derived from an EMBL/GenBank/DDBJ whole genome shotgun (WGS) entry which is preliminary data.</text>
</comment>
<gene>
    <name evidence="3" type="ORF">ABDJ40_01855</name>
</gene>
<organism evidence="3 4">
    <name type="scientific">Roseateles flavus</name>
    <dbReference type="NCBI Taxonomy" id="3149041"/>
    <lineage>
        <taxon>Bacteria</taxon>
        <taxon>Pseudomonadati</taxon>
        <taxon>Pseudomonadota</taxon>
        <taxon>Betaproteobacteria</taxon>
        <taxon>Burkholderiales</taxon>
        <taxon>Sphaerotilaceae</taxon>
        <taxon>Roseateles</taxon>
    </lineage>
</organism>
<dbReference type="Proteomes" id="UP001462640">
    <property type="component" value="Unassembled WGS sequence"/>
</dbReference>
<dbReference type="Gene3D" id="1.10.443.10">
    <property type="entry name" value="Intergrase catalytic core"/>
    <property type="match status" value="1"/>
</dbReference>
<evidence type="ECO:0000313" key="3">
    <source>
        <dbReference type="EMBL" id="MEO3711506.1"/>
    </source>
</evidence>
<keyword evidence="1" id="KW-0233">DNA recombination</keyword>
<feature type="region of interest" description="Disordered" evidence="2">
    <location>
        <begin position="193"/>
        <end position="221"/>
    </location>
</feature>
<dbReference type="SUPFAM" id="SSF56349">
    <property type="entry name" value="DNA breaking-rejoining enzymes"/>
    <property type="match status" value="1"/>
</dbReference>
<keyword evidence="4" id="KW-1185">Reference proteome</keyword>
<sequence>MALAQPFTIPKLFLTELVEPTDRDAILVNLDTGSESDQYAHRDAAHPGFEEPEEKSVYPFFPLVLCSDGTPWAEATLYLLDRLELDYAPKMSNYSTSASDLAFYRRYLENSGTEWTDFPKDKNRRPTYKFRRYLFTLHTAGEISSSYANRIIRSVIRFYKHLVKSKYLVLENPPWDEKTVTIFFGTKEGQRHSKELASTDLPLKESRSKNPYDDRIEDGGKIRPLPKKEQHALITVLRQLRNTEMTLMHVSSLSTGVRIQTVSTLRKGHFLTPPSKIRRDYIPIPAGPLTGIDTKRNKRGIIVMPKWLYVSLYTYLQSDRWKHRASKSPLGYSIDQFLFLSQRGQSFYDTQEDIIAGRLREDLRSVKTGQGIRAFMTNRVIPAMRKILEDQDFTYQFHDLRGTYGLNYLEFNQPRIADGSTSREKVLQDLAQLLWHDSTEITERYIKYRESTNWAREANDGWFAHLEDLASQAMAT</sequence>
<evidence type="ECO:0000313" key="4">
    <source>
        <dbReference type="Proteomes" id="UP001462640"/>
    </source>
</evidence>
<evidence type="ECO:0000256" key="2">
    <source>
        <dbReference type="SAM" id="MobiDB-lite"/>
    </source>
</evidence>
<evidence type="ECO:0000256" key="1">
    <source>
        <dbReference type="ARBA" id="ARBA00023172"/>
    </source>
</evidence>
<dbReference type="EMBL" id="JBDPZC010000001">
    <property type="protein sequence ID" value="MEO3711506.1"/>
    <property type="molecule type" value="Genomic_DNA"/>
</dbReference>
<evidence type="ECO:0008006" key="5">
    <source>
        <dbReference type="Google" id="ProtNLM"/>
    </source>
</evidence>
<accession>A0ABV0G8X5</accession>
<dbReference type="InterPro" id="IPR013762">
    <property type="entry name" value="Integrase-like_cat_sf"/>
</dbReference>
<dbReference type="InterPro" id="IPR011010">
    <property type="entry name" value="DNA_brk_join_enz"/>
</dbReference>
<dbReference type="RefSeq" id="WP_347605371.1">
    <property type="nucleotide sequence ID" value="NZ_JBDPZC010000001.1"/>
</dbReference>
<proteinExistence type="predicted"/>